<evidence type="ECO:0000313" key="6">
    <source>
        <dbReference type="WBParaSite" id="Gr19_v10_g12051.t1"/>
    </source>
</evidence>
<keyword evidence="5" id="KW-1185">Reference proteome</keyword>
<evidence type="ECO:0000313" key="5">
    <source>
        <dbReference type="Proteomes" id="UP000887572"/>
    </source>
</evidence>
<comment type="function">
    <text evidence="1">Component of the elongator complex which is required for multiple tRNA modifications, including mcm5U (5-methoxycarbonylmethyl uridine), mcm5s2U (5-methoxycarbonylmethyl-2-thiouridine), and ncm5U (5-carbamoylmethyl uridine). The elongator complex catalyzes formation of carboxymethyluridine in the wobble base at position 34 in tRNAs.</text>
</comment>
<dbReference type="InterPro" id="IPR056167">
    <property type="entry name" value="A-sol_ELP1"/>
</dbReference>
<feature type="domain" description="ELP1 first N-terminal beta-propeller" evidence="2">
    <location>
        <begin position="1"/>
        <end position="374"/>
    </location>
</feature>
<dbReference type="GO" id="GO:0005829">
    <property type="term" value="C:cytosol"/>
    <property type="evidence" value="ECO:0007669"/>
    <property type="project" value="TreeGrafter"/>
</dbReference>
<dbReference type="Proteomes" id="UP000887572">
    <property type="component" value="Unplaced"/>
</dbReference>
<dbReference type="PANTHER" id="PTHR12747:SF0">
    <property type="entry name" value="ELONGATOR COMPLEX PROTEIN 1"/>
    <property type="match status" value="1"/>
</dbReference>
<dbReference type="GO" id="GO:0000049">
    <property type="term" value="F:tRNA binding"/>
    <property type="evidence" value="ECO:0007669"/>
    <property type="project" value="TreeGrafter"/>
</dbReference>
<evidence type="ECO:0000259" key="3">
    <source>
        <dbReference type="Pfam" id="PF23925"/>
    </source>
</evidence>
<reference evidence="6" key="1">
    <citation type="submission" date="2022-11" db="UniProtKB">
        <authorList>
            <consortium name="WormBaseParasite"/>
        </authorList>
    </citation>
    <scope>IDENTIFICATION</scope>
</reference>
<keyword evidence="1" id="KW-0539">Nucleus</keyword>
<keyword evidence="1" id="KW-0963">Cytoplasm</keyword>
<dbReference type="Pfam" id="PF23925">
    <property type="entry name" value="A-sol_ELP1"/>
    <property type="match status" value="1"/>
</dbReference>
<dbReference type="InterPro" id="IPR056164">
    <property type="entry name" value="Beta-prop_ELP1_1st"/>
</dbReference>
<protein>
    <recommendedName>
        <fullName evidence="1">Elongator complex protein 1</fullName>
    </recommendedName>
</protein>
<comment type="similarity">
    <text evidence="1">Belongs to the ELP1/IKA1 family.</text>
</comment>
<proteinExistence type="inferred from homology"/>
<organism evidence="5 6">
    <name type="scientific">Globodera rostochiensis</name>
    <name type="common">Golden nematode worm</name>
    <name type="synonym">Heterodera rostochiensis</name>
    <dbReference type="NCBI Taxonomy" id="31243"/>
    <lineage>
        <taxon>Eukaryota</taxon>
        <taxon>Metazoa</taxon>
        <taxon>Ecdysozoa</taxon>
        <taxon>Nematoda</taxon>
        <taxon>Chromadorea</taxon>
        <taxon>Rhabditida</taxon>
        <taxon>Tylenchina</taxon>
        <taxon>Tylenchomorpha</taxon>
        <taxon>Tylenchoidea</taxon>
        <taxon>Heteroderidae</taxon>
        <taxon>Heteroderinae</taxon>
        <taxon>Globodera</taxon>
    </lineage>
</organism>
<dbReference type="PIRSF" id="PIRSF017233">
    <property type="entry name" value="IKAP"/>
    <property type="match status" value="1"/>
</dbReference>
<evidence type="ECO:0000256" key="1">
    <source>
        <dbReference type="PIRNR" id="PIRNR017233"/>
    </source>
</evidence>
<dbReference type="InterPro" id="IPR056169">
    <property type="entry name" value="HB_ELP1"/>
</dbReference>
<sequence>MKNLKVSHDNAVNDETVVVLLNEAIKMCIDAHDEVLYVALKDGKIIAIDKDMKLVNELSYSTQANEGVTSRLIGFDYFYDEQQLCLLFADGKLLTLSVRSKELNCVMELKRNILGSSWSPDLQLLIVATESHLLMISRDFYVISEALIRPTTTGKDQLLTIGWGSAETQFQGSMGKQNVHKQDPNRMPIPIREAFDDKTVLISWRGDAQFFAVSSVDEVFMSKQMDSPSKNIPLNKTFCRQLRIWNRELEFMSQCEFLAGIEAALCMRSNGNLIAVPRVVLNERHIWFYERNGQSRSKFKLMAPNAANCGGGELDARSVVRHLAWNLDSTVLMIYYEDSSTKSFQLQFWTVSNYSWAEKLCLSVEEIIDFFWDPEDANKFHYLARSGVYRKILLRLDYNCEDMIVVSINGDRARITDFKYAPIPPPMCHYELNLDFVGTPSAFAQSPVFGLAFVSSDFKRISTFPLLNRRFVNGKNISIEAANVRLLLNLIWRDENSLLAFRKCERSDKLFELVELRLDTRTIFCLKELDVLPFAHTLIPNDRLDWLSNEANCVNVEHVKLDDKCLIALEEMKSITSFCGSSFKTIELDREVTLVFYSNSKHQLFVNGKMLHSNVLNFCCTKDLIQKFALHDDKQSIAETFDSRAGREIERCGELIANEPNGTRVWLQMPRGNLEVIHPRPILLERLKRWLDAKEWSKAFVEMRRHRIDLNLLYDHNPKAFNDNIEQFVFQINDVDSLNVFLASLQSGDTTREPMFSQFYPERQTNQQQKLKRAEGVKVNAICERLRSHLMGIKDEDGDRFTRLYPVVLSSYVAETPSRVSAALANMWTQIAKMKKNEDEHSDLTRRWIKHLTYLVNESVLFKQALKTYDVEIAFLVAHSSNLDPKEYLPVLNDLKKKTPPAYQKYHIDLFMGDWDSALEHIAMLAQLPHDDDVENGAEEGACAASTYLDECLKLVQHHKLYPAAMKLFCGRPHYEEICGITAKEMERNGRLREAAILHEKAGDLAASMNCHLKLQNFSEFCRLAKHSKQTEEKTHCELRKMGMQMLFKDDHLAAAELFIYLGKENNFEKILECYEKANAWDKLSAFVNENRPSIQGVVNRAQVILSTRCAQIIEQIDSWRDSLTKHTKRLEVLREEKKGKLVTMALTKQSDDGDQLDAFSESSVSSSNTSLSRYSKAFDPKYQSWKKTRKMERKKQTIKDGSRWEDGALLVALKDIHHRIDVQQDELVELLPVLLSMDLFERACRLQNEMLTFLEFVANNHEIVWSSTLEAHHLPGPLTELYCDFAETALVEMPKKIQLTNELFPPKLRSTGAEWKLEIIE</sequence>
<dbReference type="WBParaSite" id="Gr19_v10_g12051.t1">
    <property type="protein sequence ID" value="Gr19_v10_g12051.t1"/>
    <property type="gene ID" value="Gr19_v10_g12051"/>
</dbReference>
<dbReference type="GO" id="GO:0002926">
    <property type="term" value="P:tRNA wobble base 5-methoxycarbonylmethyl-2-thiouridinylation"/>
    <property type="evidence" value="ECO:0007669"/>
    <property type="project" value="TreeGrafter"/>
</dbReference>
<dbReference type="Pfam" id="PF23936">
    <property type="entry name" value="HB_ELP1"/>
    <property type="match status" value="1"/>
</dbReference>
<dbReference type="InterPro" id="IPR036322">
    <property type="entry name" value="WD40_repeat_dom_sf"/>
</dbReference>
<name>A0A914GXE5_GLORO</name>
<dbReference type="GO" id="GO:0005634">
    <property type="term" value="C:nucleus"/>
    <property type="evidence" value="ECO:0007669"/>
    <property type="project" value="UniProtKB-SubCell"/>
</dbReference>
<feature type="domain" description="ELP1 alpha-solenoid" evidence="3">
    <location>
        <begin position="680"/>
        <end position="895"/>
    </location>
</feature>
<dbReference type="PANTHER" id="PTHR12747">
    <property type="entry name" value="ELONGATOR COMPLEX PROTEIN 1"/>
    <property type="match status" value="1"/>
</dbReference>
<feature type="domain" description="ELP1 three-helical bundle" evidence="4">
    <location>
        <begin position="1111"/>
        <end position="1260"/>
    </location>
</feature>
<evidence type="ECO:0000259" key="4">
    <source>
        <dbReference type="Pfam" id="PF23936"/>
    </source>
</evidence>
<dbReference type="GO" id="GO:0033588">
    <property type="term" value="C:elongator holoenzyme complex"/>
    <property type="evidence" value="ECO:0007669"/>
    <property type="project" value="InterPro"/>
</dbReference>
<dbReference type="Pfam" id="PF04762">
    <property type="entry name" value="Beta-prop_ELP1_1st"/>
    <property type="match status" value="1"/>
</dbReference>
<comment type="subcellular location">
    <subcellularLocation>
        <location evidence="1">Cytoplasm</location>
    </subcellularLocation>
    <subcellularLocation>
        <location evidence="1">Nucleus</location>
    </subcellularLocation>
</comment>
<dbReference type="InterPro" id="IPR006849">
    <property type="entry name" value="Elp1"/>
</dbReference>
<accession>A0A914GXE5</accession>
<dbReference type="SUPFAM" id="SSF50978">
    <property type="entry name" value="WD40 repeat-like"/>
    <property type="match status" value="1"/>
</dbReference>
<evidence type="ECO:0000259" key="2">
    <source>
        <dbReference type="Pfam" id="PF04762"/>
    </source>
</evidence>